<dbReference type="PROSITE" id="PS51257">
    <property type="entry name" value="PROKAR_LIPOPROTEIN"/>
    <property type="match status" value="1"/>
</dbReference>
<sequence length="116" mass="12930">MRGTRSMHVRPSRVWVQLLNISSLCSCTRIRTQVSSTSTVFPMELYKKQELMDMLGSMMNSAPARSAVVEEVTSRVASGAQVARTLPPFLLTCVIRHWNQCRIKCVAMSRVLLSGG</sequence>
<dbReference type="EMBL" id="HBUF01559451">
    <property type="protein sequence ID" value="CAG6761617.1"/>
    <property type="molecule type" value="Transcribed_RNA"/>
</dbReference>
<dbReference type="AlphaFoldDB" id="A0A8D8Q171"/>
<accession>A0A8D8Q171</accession>
<dbReference type="EMBL" id="HBUF01050306">
    <property type="protein sequence ID" value="CAG6621488.1"/>
    <property type="molecule type" value="Transcribed_RNA"/>
</dbReference>
<organism evidence="1">
    <name type="scientific">Cacopsylla melanoneura</name>
    <dbReference type="NCBI Taxonomy" id="428564"/>
    <lineage>
        <taxon>Eukaryota</taxon>
        <taxon>Metazoa</taxon>
        <taxon>Ecdysozoa</taxon>
        <taxon>Arthropoda</taxon>
        <taxon>Hexapoda</taxon>
        <taxon>Insecta</taxon>
        <taxon>Pterygota</taxon>
        <taxon>Neoptera</taxon>
        <taxon>Paraneoptera</taxon>
        <taxon>Hemiptera</taxon>
        <taxon>Sternorrhyncha</taxon>
        <taxon>Psylloidea</taxon>
        <taxon>Psyllidae</taxon>
        <taxon>Psyllinae</taxon>
        <taxon>Cacopsylla</taxon>
    </lineage>
</organism>
<reference evidence="1" key="1">
    <citation type="submission" date="2021-05" db="EMBL/GenBank/DDBJ databases">
        <authorList>
            <person name="Alioto T."/>
            <person name="Alioto T."/>
            <person name="Gomez Garrido J."/>
        </authorList>
    </citation>
    <scope>NUCLEOTIDE SEQUENCE</scope>
</reference>
<name>A0A8D8Q171_9HEMI</name>
<protein>
    <submittedName>
        <fullName evidence="1">Uncharacterized protein</fullName>
    </submittedName>
</protein>
<proteinExistence type="predicted"/>
<dbReference type="EMBL" id="HBUF01559450">
    <property type="protein sequence ID" value="CAG6761615.1"/>
    <property type="molecule type" value="Transcribed_RNA"/>
</dbReference>
<evidence type="ECO:0000313" key="1">
    <source>
        <dbReference type="EMBL" id="CAG6621490.1"/>
    </source>
</evidence>
<dbReference type="EMBL" id="HBUF01050307">
    <property type="protein sequence ID" value="CAG6621490.1"/>
    <property type="molecule type" value="Transcribed_RNA"/>
</dbReference>